<evidence type="ECO:0000256" key="6">
    <source>
        <dbReference type="ARBA" id="ARBA00022737"/>
    </source>
</evidence>
<dbReference type="FunFam" id="1.20.120.350:FF:000075">
    <property type="entry name" value="Sodium channel protein"/>
    <property type="match status" value="1"/>
</dbReference>
<feature type="region of interest" description="Disordered" evidence="17">
    <location>
        <begin position="1044"/>
        <end position="1102"/>
    </location>
</feature>
<feature type="transmembrane region" description="Helical" evidence="16">
    <location>
        <begin position="929"/>
        <end position="950"/>
    </location>
</feature>
<feature type="transmembrane region" description="Helical" evidence="16">
    <location>
        <begin position="1230"/>
        <end position="1256"/>
    </location>
</feature>
<feature type="transmembrane region" description="Helical" evidence="16">
    <location>
        <begin position="249"/>
        <end position="267"/>
    </location>
</feature>
<dbReference type="GO" id="GO:0005272">
    <property type="term" value="F:sodium channel activity"/>
    <property type="evidence" value="ECO:0007669"/>
    <property type="project" value="UniProtKB-KW"/>
</dbReference>
<keyword evidence="7 16" id="KW-0851">Voltage-gated channel</keyword>
<organism evidence="20 21">
    <name type="scientific">Sinanodonta woodiana</name>
    <name type="common">Chinese pond mussel</name>
    <name type="synonym">Anodonta woodiana</name>
    <dbReference type="NCBI Taxonomy" id="1069815"/>
    <lineage>
        <taxon>Eukaryota</taxon>
        <taxon>Metazoa</taxon>
        <taxon>Spiralia</taxon>
        <taxon>Lophotrochozoa</taxon>
        <taxon>Mollusca</taxon>
        <taxon>Bivalvia</taxon>
        <taxon>Autobranchia</taxon>
        <taxon>Heteroconchia</taxon>
        <taxon>Palaeoheterodonta</taxon>
        <taxon>Unionida</taxon>
        <taxon>Unionoidea</taxon>
        <taxon>Unionidae</taxon>
        <taxon>Unioninae</taxon>
        <taxon>Sinanodonta</taxon>
    </lineage>
</organism>
<feature type="transmembrane region" description="Helical" evidence="16">
    <location>
        <begin position="1199"/>
        <end position="1218"/>
    </location>
</feature>
<keyword evidence="3 16" id="KW-0894">Sodium channel</keyword>
<keyword evidence="9 16" id="KW-0915">Sodium</keyword>
<evidence type="ECO:0000256" key="17">
    <source>
        <dbReference type="SAM" id="MobiDB-lite"/>
    </source>
</evidence>
<feature type="domain" description="Ion transport" evidence="18">
    <location>
        <begin position="1158"/>
        <end position="1433"/>
    </location>
</feature>
<dbReference type="EMBL" id="JBJQND010000006">
    <property type="protein sequence ID" value="KAL3875009.1"/>
    <property type="molecule type" value="Genomic_DNA"/>
</dbReference>
<name>A0ABD3WM13_SINWO</name>
<evidence type="ECO:0000256" key="10">
    <source>
        <dbReference type="ARBA" id="ARBA00023065"/>
    </source>
</evidence>
<feature type="compositionally biased region" description="Acidic residues" evidence="17">
    <location>
        <begin position="40"/>
        <end position="53"/>
    </location>
</feature>
<keyword evidence="13" id="KW-0325">Glycoprotein</keyword>
<dbReference type="Pfam" id="PF06512">
    <property type="entry name" value="Na_trans_assoc"/>
    <property type="match status" value="1"/>
</dbReference>
<sequence length="1994" mass="226242">MEQELPGEEFSPFRLFTRDSLFNIEKRIAEEKAAAKAEVEGQEAELEEDGEDVEPAHSEEHHPRKPNEKLEVGKKLPPSLEEYFPVELIGKPIEDIDEYYQYKKTCCVIAKDKTIFRFSATNAFFILSIFNPLRRLAIYILVHPYPFADLFAMVILTIIVNCIFMTYPSNKTPGGNVTETVFTVIYTVEFLVKITARGFVLTDFTYLRDPWNWLDCGVITIAYLTMVVKTLGNLSALRTFRVLRALKTVAVVPGLKTIVGALLVAVVRLRDVMILTSFVLSIFALIGMQVYMGNLRNHCITPWPENSTDANYSEHVRNLENWLNGDQNFICGNISGAGQCQEGYLCIADLPYNPNYGYTNFDNFGWALLCAFRLMTQDYWENLYMLILRAEGPWHSIYFILVILLGSFYLVNLILAIVAMSYAEQQKQDKADADEEKAERQFEVDRKKEEDQEIKEILSQLTKSPSEFSCKTVQEQERMSIQSDKPIEDSLALMEKKPSFSLPGSPYIRRKPSGSLLRKPKHPILNAERQPLVAPYLEGLNLPYADDSNAVTPSSDDLCNITSQKFALLAHRGSFGSSLRRALRDGRVSRRSSTASQRNGSIRHSTHSPVDNRLAQLENALKIKGHHLLPDVVVDKSKLDDNETDSCLSNGDTSKKIGKGGNSPVCRAPSVTNVDHKDVMLLNDMLDHMSRRKSFVSIASIEKEPLKDKVWRIVNSWECPGWWQNYVQKYAALFVLDAFVDLFITLCILVNTVFMAMDYHGISKEMMTTLERGNQAFLKIIALGLFKYLKDGWNCFDIFIVLLSFMELLLEGVQGLSVLRTFRLLRVFKLAKSWPTLNMLISIVARTMGALGNLTFVLGIVVFIFAVMGQQLFGEDYIKYERDFKEELPRWNFTDFMHSFMIVFRVLCGEWIESMWGCMRVSSWPCVPFFLLTMVIGNLVVLNLFLALLLSSFGSENLSSGTDSGDEEPNKLAQAFDRFRRFGNWIKVGMIVCVKVKLSRSKKHPLPSSGVNGKEAFADGSVIGNGNVLDSQVAGDCGHISPSKATVMDGDVPDGMHSEASTRPASRASLNEKKSLRSDSGSNLSSTSEGMENQSLKKVDADGEPEINEVDVEFVTYPDDCFCEICRKKCSCCARVESTKIGKVWWKLRCLAYKLCEHKYFETFIISMIVMSSIALALEDYHLSSRPVLHDILRYCDKCFTFIFIGEMVIKWFAFGFKKYFTDAWCWLDFVIVGISIVMLAAESVGMSEVGAFKALRTLRALRPLRAVSRWEGMRVVVNALIKAIPAIFNVMLVCLVFWLIFGIVGVQLFSGKFYKCADADGVKLNRSEVANKTQCLEMEKAGRNVSWINAPINFDNVLNSYLALFQVATYKGWVDIMNDAIDIQGLDQQPEREVSIYFYLYFVLFIIFGSFFTLNLFIGVIIDNFNQQKKKAGGSLEMFMTEDQKKYYKAMKRMAAKSPIKAIPRPKAGGSLEMFMTDDQKKYYQAMKRMSSKSPQKSIPRPRFLPAAIIFDVTTNQKFDIAIMVVIIMNMVTMTMEHYGQSAEFENVLHYVNITFICIFTMECVLKLIGLRWYYFKIPWNVFDFGVVVLSILAIALARTMETFPVSPTLLRVIRVFRIGRILRLVKSAKGIRTLLFSLAVSLPALFNIGLLLFLVLSIYATFGMSFFMHVELTGGLDDVFNFRTFGSSVVTLFQMCTSAGWDGVLKGLMNEKDCKKNGTAENGYKSTCGSYPMAVLFLVTYLVISFLVVVNMYIAVILENFSQATEDVQQGLTPDDFDMYYEKWEKYDPKATQYITLSELSDFVDYLEDPLRVPKPNHFMLVKLDIPICEGDRVNCRDILDALTKHFLGTSDLGDMPIDLKERKKGAVLYEQISSTLMRQKEHYAARIIQRAFRIYKGRKEDGDQGDAKPPPSYDEIAIDIPVEMEYSIERTGTEDTDNTKTDETKSLEENRDIEMIQKEEEEEIEGTDDVNITPDQSTVEVDLRPDSDVVA</sequence>
<keyword evidence="14 16" id="KW-0739">Sodium transport</keyword>
<feature type="compositionally biased region" description="Acidic residues" evidence="17">
    <location>
        <begin position="1962"/>
        <end position="1971"/>
    </location>
</feature>
<feature type="domain" description="Sodium ion transport-associated" evidence="19">
    <location>
        <begin position="966"/>
        <end position="1153"/>
    </location>
</feature>
<proteinExistence type="inferred from homology"/>
<keyword evidence="12" id="KW-1015">Disulfide bond</keyword>
<comment type="subcellular location">
    <subcellularLocation>
        <location evidence="1 16">Cell membrane</location>
        <topology evidence="1 16">Multi-pass membrane protein</topology>
    </subcellularLocation>
</comment>
<comment type="function">
    <text evidence="16">Mediates the voltage-dependent sodium ion permeability of excitable membranes. Assuming opened or closed conformations in response to the voltage difference across the membrane, the protein forms a sodium-selective channel through which Na(+) ions may pass in accordance with their electrochemical gradient.</text>
</comment>
<evidence type="ECO:0000256" key="16">
    <source>
        <dbReference type="RuleBase" id="RU361132"/>
    </source>
</evidence>
<keyword evidence="6" id="KW-0677">Repeat</keyword>
<dbReference type="InterPro" id="IPR044564">
    <property type="entry name" value="Na_chnl_inactivation_gate"/>
</dbReference>
<evidence type="ECO:0000256" key="7">
    <source>
        <dbReference type="ARBA" id="ARBA00022882"/>
    </source>
</evidence>
<evidence type="ECO:0000256" key="14">
    <source>
        <dbReference type="ARBA" id="ARBA00023201"/>
    </source>
</evidence>
<dbReference type="CDD" id="cd13433">
    <property type="entry name" value="Na_channel_gate"/>
    <property type="match status" value="1"/>
</dbReference>
<dbReference type="Proteomes" id="UP001634394">
    <property type="component" value="Unassembled WGS sequence"/>
</dbReference>
<evidence type="ECO:0000313" key="21">
    <source>
        <dbReference type="Proteomes" id="UP001634394"/>
    </source>
</evidence>
<evidence type="ECO:0000256" key="5">
    <source>
        <dbReference type="ARBA" id="ARBA00022692"/>
    </source>
</evidence>
<feature type="region of interest" description="Disordered" evidence="17">
    <location>
        <begin position="33"/>
        <end position="71"/>
    </location>
</feature>
<evidence type="ECO:0000256" key="4">
    <source>
        <dbReference type="ARBA" id="ARBA00022475"/>
    </source>
</evidence>
<dbReference type="FunFam" id="1.10.287.70:FF:000047">
    <property type="entry name" value="Sodium channel protein"/>
    <property type="match status" value="1"/>
</dbReference>
<dbReference type="PANTHER" id="PTHR10037:SF288">
    <property type="entry name" value="SODIUM CHANNEL PROTEIN PARA"/>
    <property type="match status" value="1"/>
</dbReference>
<evidence type="ECO:0000256" key="3">
    <source>
        <dbReference type="ARBA" id="ARBA00022461"/>
    </source>
</evidence>
<feature type="transmembrane region" description="Helical" evidence="16">
    <location>
        <begin position="145"/>
        <end position="167"/>
    </location>
</feature>
<keyword evidence="5 16" id="KW-0812">Transmembrane</keyword>
<accession>A0ABD3WM13</accession>
<feature type="transmembrane region" description="Helical" evidence="16">
    <location>
        <begin position="1636"/>
        <end position="1664"/>
    </location>
</feature>
<feature type="transmembrane region" description="Helical" evidence="16">
    <location>
        <begin position="798"/>
        <end position="819"/>
    </location>
</feature>
<keyword evidence="15 16" id="KW-0407">Ion channel</keyword>
<feature type="compositionally biased region" description="Polar residues" evidence="17">
    <location>
        <begin position="591"/>
        <end position="609"/>
    </location>
</feature>
<evidence type="ECO:0000256" key="12">
    <source>
        <dbReference type="ARBA" id="ARBA00023157"/>
    </source>
</evidence>
<evidence type="ECO:0000256" key="15">
    <source>
        <dbReference type="ARBA" id="ARBA00023303"/>
    </source>
</evidence>
<feature type="domain" description="Ion transport" evidence="18">
    <location>
        <begin position="739"/>
        <end position="957"/>
    </location>
</feature>
<dbReference type="InterPro" id="IPR010526">
    <property type="entry name" value="Na_trans_assoc_dom"/>
</dbReference>
<feature type="compositionally biased region" description="Basic and acidic residues" evidence="17">
    <location>
        <begin position="1984"/>
        <end position="1994"/>
    </location>
</feature>
<comment type="similarity">
    <text evidence="16">Belongs to the sodium channel (TC 1.A.1.10) family.</text>
</comment>
<dbReference type="FunFam" id="1.20.120.350:FF:000004">
    <property type="entry name" value="Sodium channel protein"/>
    <property type="match status" value="1"/>
</dbReference>
<dbReference type="PRINTS" id="PR00170">
    <property type="entry name" value="NACHANNEL"/>
</dbReference>
<feature type="transmembrane region" description="Helical" evidence="16">
    <location>
        <begin position="1520"/>
        <end position="1537"/>
    </location>
</feature>
<feature type="region of interest" description="Disordered" evidence="17">
    <location>
        <begin position="584"/>
        <end position="611"/>
    </location>
</feature>
<keyword evidence="10 16" id="KW-0406">Ion transport</keyword>
<feature type="transmembrane region" description="Helical" evidence="16">
    <location>
        <begin position="1579"/>
        <end position="1599"/>
    </location>
</feature>
<evidence type="ECO:0000313" key="20">
    <source>
        <dbReference type="EMBL" id="KAL3875009.1"/>
    </source>
</evidence>
<evidence type="ECO:0000259" key="19">
    <source>
        <dbReference type="Pfam" id="PF06512"/>
    </source>
</evidence>
<feature type="transmembrane region" description="Helical" evidence="16">
    <location>
        <begin position="1276"/>
        <end position="1302"/>
    </location>
</feature>
<feature type="transmembrane region" description="Helical" evidence="16">
    <location>
        <begin position="1397"/>
        <end position="1423"/>
    </location>
</feature>
<keyword evidence="8 16" id="KW-1133">Transmembrane helix</keyword>
<keyword evidence="4" id="KW-1003">Cell membrane</keyword>
<reference evidence="20 21" key="1">
    <citation type="submission" date="2024-11" db="EMBL/GenBank/DDBJ databases">
        <title>Chromosome-level genome assembly of the freshwater bivalve Anodonta woodiana.</title>
        <authorList>
            <person name="Chen X."/>
        </authorList>
    </citation>
    <scope>NUCLEOTIDE SEQUENCE [LARGE SCALE GENOMIC DNA]</scope>
    <source>
        <strain evidence="20">MN2024</strain>
        <tissue evidence="20">Gills</tissue>
    </source>
</reference>
<feature type="compositionally biased region" description="Basic and acidic residues" evidence="17">
    <location>
        <begin position="1931"/>
        <end position="1961"/>
    </location>
</feature>
<dbReference type="InterPro" id="IPR005821">
    <property type="entry name" value="Ion_trans_dom"/>
</dbReference>
<dbReference type="PANTHER" id="PTHR10037">
    <property type="entry name" value="VOLTAGE-GATED CATION CHANNEL CALCIUM AND SODIUM"/>
    <property type="match status" value="1"/>
</dbReference>
<feature type="compositionally biased region" description="Low complexity" evidence="17">
    <location>
        <begin position="1078"/>
        <end position="1088"/>
    </location>
</feature>
<comment type="caution">
    <text evidence="16">Lacks conserved residue(s) required for the propagation of feature annotation.</text>
</comment>
<feature type="region of interest" description="Disordered" evidence="17">
    <location>
        <begin position="1931"/>
        <end position="1994"/>
    </location>
</feature>
<keyword evidence="11 16" id="KW-0472">Membrane</keyword>
<evidence type="ECO:0000256" key="8">
    <source>
        <dbReference type="ARBA" id="ARBA00022989"/>
    </source>
</evidence>
<evidence type="ECO:0000256" key="11">
    <source>
        <dbReference type="ARBA" id="ARBA00023136"/>
    </source>
</evidence>
<feature type="domain" description="Ion transport" evidence="18">
    <location>
        <begin position="153"/>
        <end position="429"/>
    </location>
</feature>
<keyword evidence="2 16" id="KW-0813">Transport</keyword>
<dbReference type="Gene3D" id="1.10.238.10">
    <property type="entry name" value="EF-hand"/>
    <property type="match status" value="1"/>
</dbReference>
<feature type="transmembrane region" description="Helical" evidence="16">
    <location>
        <begin position="1549"/>
        <end position="1567"/>
    </location>
</feature>
<feature type="transmembrane region" description="Helical" evidence="16">
    <location>
        <begin position="1733"/>
        <end position="1756"/>
    </location>
</feature>
<dbReference type="FunFam" id="1.20.120.350:FF:000026">
    <property type="entry name" value="Sodium channel protein"/>
    <property type="match status" value="1"/>
</dbReference>
<dbReference type="GO" id="GO:0001518">
    <property type="term" value="C:voltage-gated sodium channel complex"/>
    <property type="evidence" value="ECO:0007669"/>
    <property type="project" value="UniProtKB-UniRule"/>
</dbReference>
<dbReference type="Pfam" id="PF00520">
    <property type="entry name" value="Ion_trans"/>
    <property type="match status" value="4"/>
</dbReference>
<dbReference type="InterPro" id="IPR001696">
    <property type="entry name" value="Na_channel_asu"/>
</dbReference>
<feature type="transmembrane region" description="Helical" evidence="16">
    <location>
        <begin position="730"/>
        <end position="757"/>
    </location>
</feature>
<keyword evidence="21" id="KW-1185">Reference proteome</keyword>
<evidence type="ECO:0000256" key="9">
    <source>
        <dbReference type="ARBA" id="ARBA00023053"/>
    </source>
</evidence>
<feature type="transmembrane region" description="Helical" evidence="16">
    <location>
        <begin position="211"/>
        <end position="228"/>
    </location>
</feature>
<evidence type="ECO:0000256" key="1">
    <source>
        <dbReference type="ARBA" id="ARBA00004651"/>
    </source>
</evidence>
<dbReference type="InterPro" id="IPR027359">
    <property type="entry name" value="Volt_channel_dom_sf"/>
</dbReference>
<protein>
    <recommendedName>
        <fullName evidence="16">Sodium channel protein</fullName>
    </recommendedName>
</protein>
<evidence type="ECO:0000259" key="18">
    <source>
        <dbReference type="Pfam" id="PF00520"/>
    </source>
</evidence>
<dbReference type="Gene3D" id="1.20.120.350">
    <property type="entry name" value="Voltage-gated potassium channels. Chain C"/>
    <property type="match status" value="4"/>
</dbReference>
<dbReference type="SUPFAM" id="SSF81324">
    <property type="entry name" value="Voltage-gated potassium channels"/>
    <property type="match status" value="4"/>
</dbReference>
<feature type="transmembrane region" description="Helical" evidence="16">
    <location>
        <begin position="273"/>
        <end position="292"/>
    </location>
</feature>
<feature type="transmembrane region" description="Helical" evidence="16">
    <location>
        <begin position="397"/>
        <end position="422"/>
    </location>
</feature>
<dbReference type="Gene3D" id="1.10.287.70">
    <property type="match status" value="4"/>
</dbReference>
<feature type="compositionally biased region" description="Basic and acidic residues" evidence="17">
    <location>
        <begin position="54"/>
        <end position="71"/>
    </location>
</feature>
<feature type="domain" description="Ion transport" evidence="18">
    <location>
        <begin position="1519"/>
        <end position="1769"/>
    </location>
</feature>
<feature type="transmembrane region" description="Helical" evidence="16">
    <location>
        <begin position="840"/>
        <end position="868"/>
    </location>
</feature>
<evidence type="ECO:0000256" key="2">
    <source>
        <dbReference type="ARBA" id="ARBA00022448"/>
    </source>
</evidence>
<dbReference type="InterPro" id="IPR043203">
    <property type="entry name" value="VGCC_Ca_Na"/>
</dbReference>
<feature type="transmembrane region" description="Helical" evidence="16">
    <location>
        <begin position="115"/>
        <end position="133"/>
    </location>
</feature>
<evidence type="ECO:0000256" key="13">
    <source>
        <dbReference type="ARBA" id="ARBA00023180"/>
    </source>
</evidence>
<comment type="caution">
    <text evidence="20">The sequence shown here is derived from an EMBL/GenBank/DDBJ whole genome shotgun (WGS) entry which is preliminary data.</text>
</comment>
<gene>
    <name evidence="20" type="ORF">ACJMK2_037951</name>
</gene>
<dbReference type="FunFam" id="1.10.287.70:FF:000046">
    <property type="entry name" value="Sodium channel protein"/>
    <property type="match status" value="1"/>
</dbReference>